<dbReference type="KEGG" id="npz:ACX27_15425"/>
<dbReference type="PANTHER" id="PTHR43461:SF1">
    <property type="entry name" value="TRANSMEMBRANE PROTEIN 256"/>
    <property type="match status" value="1"/>
</dbReference>
<dbReference type="GO" id="GO:0005886">
    <property type="term" value="C:plasma membrane"/>
    <property type="evidence" value="ECO:0007669"/>
    <property type="project" value="TreeGrafter"/>
</dbReference>
<evidence type="ECO:0000313" key="8">
    <source>
        <dbReference type="Proteomes" id="UP000062645"/>
    </source>
</evidence>
<keyword evidence="5 6" id="KW-0472">Membrane</keyword>
<evidence type="ECO:0000256" key="1">
    <source>
        <dbReference type="ARBA" id="ARBA00004141"/>
    </source>
</evidence>
<dbReference type="Pfam" id="PF04241">
    <property type="entry name" value="DUF423"/>
    <property type="match status" value="1"/>
</dbReference>
<keyword evidence="3 6" id="KW-0812">Transmembrane</keyword>
<keyword evidence="4 6" id="KW-1133">Transmembrane helix</keyword>
<gene>
    <name evidence="7" type="ORF">ACX27_15425</name>
</gene>
<accession>A0A0M4T4X4</accession>
<dbReference type="Proteomes" id="UP000062645">
    <property type="component" value="Chromosome"/>
</dbReference>
<feature type="transmembrane region" description="Helical" evidence="6">
    <location>
        <begin position="47"/>
        <end position="63"/>
    </location>
</feature>
<dbReference type="PANTHER" id="PTHR43461">
    <property type="entry name" value="TRANSMEMBRANE PROTEIN 256"/>
    <property type="match status" value="1"/>
</dbReference>
<dbReference type="EMBL" id="CP012036">
    <property type="protein sequence ID" value="ALF53929.1"/>
    <property type="molecule type" value="Genomic_DNA"/>
</dbReference>
<reference evidence="8" key="1">
    <citation type="submission" date="2015-07" db="EMBL/GenBank/DDBJ databases">
        <title>Genome Of Nitrogen-Fixing Cyanobacterium Nostoc piscinale CENA21 From Solimoes/Amazon River Floodplain Sediments And Comparative Genomics To Uncover Biosynthetic Natural Products Potential.</title>
        <authorList>
            <person name="Leao T.F."/>
            <person name="Leao P.N."/>
            <person name="Guimaraes P.I."/>
            <person name="de Melo A.G.C."/>
            <person name="Ramos R.T.J."/>
            <person name="Silva A."/>
            <person name="Fiore M.F."/>
            <person name="Schneider M.P.C."/>
        </authorList>
    </citation>
    <scope>NUCLEOTIDE SEQUENCE [LARGE SCALE GENOMIC DNA]</scope>
    <source>
        <strain evidence="8">CENA21</strain>
    </source>
</reference>
<comment type="similarity">
    <text evidence="2">Belongs to the UPF0382 family.</text>
</comment>
<keyword evidence="8" id="KW-1185">Reference proteome</keyword>
<evidence type="ECO:0000256" key="4">
    <source>
        <dbReference type="ARBA" id="ARBA00022989"/>
    </source>
</evidence>
<proteinExistence type="inferred from homology"/>
<evidence type="ECO:0000256" key="3">
    <source>
        <dbReference type="ARBA" id="ARBA00022692"/>
    </source>
</evidence>
<sequence>MTQIFLSIAAVLGGLSVAAGAFASHALRDHISERSLSIFETGARYQMYHALALLVVALLISRLESPPTTLIASGWLFIIGIAIFSGSLYALSLTGVKYLGAITPLGGVAFIAGWATLAIAAWNLKF</sequence>
<evidence type="ECO:0008006" key="9">
    <source>
        <dbReference type="Google" id="ProtNLM"/>
    </source>
</evidence>
<dbReference type="AlphaFoldDB" id="A0A0M4T4X4"/>
<dbReference type="PATRIC" id="fig|224013.5.peg.3718"/>
<dbReference type="OrthoDB" id="9802121at2"/>
<feature type="transmembrane region" description="Helical" evidence="6">
    <location>
        <begin position="70"/>
        <end position="92"/>
    </location>
</feature>
<evidence type="ECO:0000256" key="6">
    <source>
        <dbReference type="SAM" id="Phobius"/>
    </source>
</evidence>
<evidence type="ECO:0000313" key="7">
    <source>
        <dbReference type="EMBL" id="ALF53929.1"/>
    </source>
</evidence>
<protein>
    <recommendedName>
        <fullName evidence="9">DUF423 domain-containing protein</fullName>
    </recommendedName>
</protein>
<comment type="subcellular location">
    <subcellularLocation>
        <location evidence="1">Membrane</location>
        <topology evidence="1">Multi-pass membrane protein</topology>
    </subcellularLocation>
</comment>
<dbReference type="RefSeq" id="WP_062294160.1">
    <property type="nucleotide sequence ID" value="NZ_CP012036.1"/>
</dbReference>
<dbReference type="InterPro" id="IPR006696">
    <property type="entry name" value="DUF423"/>
</dbReference>
<evidence type="ECO:0000256" key="2">
    <source>
        <dbReference type="ARBA" id="ARBA00009694"/>
    </source>
</evidence>
<dbReference type="STRING" id="224013.ACX27_15425"/>
<feature type="transmembrane region" description="Helical" evidence="6">
    <location>
        <begin position="98"/>
        <end position="124"/>
    </location>
</feature>
<evidence type="ECO:0000256" key="5">
    <source>
        <dbReference type="ARBA" id="ARBA00023136"/>
    </source>
</evidence>
<organism evidence="7 8">
    <name type="scientific">Nostoc piscinale CENA21</name>
    <dbReference type="NCBI Taxonomy" id="224013"/>
    <lineage>
        <taxon>Bacteria</taxon>
        <taxon>Bacillati</taxon>
        <taxon>Cyanobacteriota</taxon>
        <taxon>Cyanophyceae</taxon>
        <taxon>Nostocales</taxon>
        <taxon>Nostocaceae</taxon>
        <taxon>Nostoc</taxon>
    </lineage>
</organism>
<reference evidence="7 8" key="2">
    <citation type="journal article" date="2016" name="Genome Announc.">
        <title>Draft Genome Sequence of the N2-Fixing Cyanobacterium Nostoc piscinale CENA21, Isolated from the Brazilian Amazon Floodplain.</title>
        <authorList>
            <person name="Leao T."/>
            <person name="Guimaraes P.I."/>
            <person name="de Melo A.G."/>
            <person name="Ramos R.T."/>
            <person name="Leao P.N."/>
            <person name="Silva A."/>
            <person name="Fiore M.F."/>
            <person name="Schneider M.P."/>
        </authorList>
    </citation>
    <scope>NUCLEOTIDE SEQUENCE [LARGE SCALE GENOMIC DNA]</scope>
    <source>
        <strain evidence="7 8">CENA21</strain>
    </source>
</reference>
<name>A0A0M4T4X4_9NOSO</name>